<reference evidence="9 10" key="1">
    <citation type="journal article" date="2017" name="Curr. Microbiol.">
        <title>Mucilaginibacter ginsenosidivorans sp. nov., Isolated from Soil of Ginseng Field.</title>
        <authorList>
            <person name="Kim M.M."/>
            <person name="Siddiqi M.Z."/>
            <person name="Im W.T."/>
        </authorList>
    </citation>
    <scope>NUCLEOTIDE SEQUENCE [LARGE SCALE GENOMIC DNA]</scope>
    <source>
        <strain evidence="9 10">Gsoil 3017</strain>
    </source>
</reference>
<feature type="transmembrane region" description="Helical" evidence="7">
    <location>
        <begin position="74"/>
        <end position="100"/>
    </location>
</feature>
<dbReference type="GO" id="GO:0006508">
    <property type="term" value="P:proteolysis"/>
    <property type="evidence" value="ECO:0007669"/>
    <property type="project" value="UniProtKB-KW"/>
</dbReference>
<dbReference type="GO" id="GO:0016020">
    <property type="term" value="C:membrane"/>
    <property type="evidence" value="ECO:0007669"/>
    <property type="project" value="UniProtKB-SubCell"/>
</dbReference>
<evidence type="ECO:0000256" key="4">
    <source>
        <dbReference type="ARBA" id="ARBA00022801"/>
    </source>
</evidence>
<dbReference type="InterPro" id="IPR022764">
    <property type="entry name" value="Peptidase_S54_rhomboid_dom"/>
</dbReference>
<gene>
    <name evidence="9" type="ORF">FRZ54_02435</name>
</gene>
<keyword evidence="4" id="KW-0378">Hydrolase</keyword>
<feature type="domain" description="Peptidase S54 rhomboid" evidence="8">
    <location>
        <begin position="49"/>
        <end position="193"/>
    </location>
</feature>
<keyword evidence="6 7" id="KW-0472">Membrane</keyword>
<dbReference type="Pfam" id="PF01694">
    <property type="entry name" value="Rhomboid"/>
    <property type="match status" value="1"/>
</dbReference>
<keyword evidence="10" id="KW-1185">Reference proteome</keyword>
<dbReference type="PANTHER" id="PTHR43731">
    <property type="entry name" value="RHOMBOID PROTEASE"/>
    <property type="match status" value="1"/>
</dbReference>
<name>A0A5B8USR4_9SPHI</name>
<evidence type="ECO:0000256" key="2">
    <source>
        <dbReference type="ARBA" id="ARBA00009045"/>
    </source>
</evidence>
<dbReference type="GO" id="GO:0004252">
    <property type="term" value="F:serine-type endopeptidase activity"/>
    <property type="evidence" value="ECO:0007669"/>
    <property type="project" value="InterPro"/>
</dbReference>
<comment type="subcellular location">
    <subcellularLocation>
        <location evidence="1">Membrane</location>
        <topology evidence="1">Multi-pass membrane protein</topology>
    </subcellularLocation>
</comment>
<keyword evidence="5 7" id="KW-1133">Transmembrane helix</keyword>
<accession>A0A5B8USR4</accession>
<feature type="transmembrane region" description="Helical" evidence="7">
    <location>
        <begin position="139"/>
        <end position="161"/>
    </location>
</feature>
<evidence type="ECO:0000259" key="8">
    <source>
        <dbReference type="Pfam" id="PF01694"/>
    </source>
</evidence>
<dbReference type="OrthoDB" id="9807874at2"/>
<protein>
    <submittedName>
        <fullName evidence="9">Rhomboid family intramembrane serine protease</fullName>
    </submittedName>
</protein>
<dbReference type="InterPro" id="IPR035952">
    <property type="entry name" value="Rhomboid-like_sf"/>
</dbReference>
<dbReference type="SUPFAM" id="SSF144091">
    <property type="entry name" value="Rhomboid-like"/>
    <property type="match status" value="1"/>
</dbReference>
<evidence type="ECO:0000256" key="1">
    <source>
        <dbReference type="ARBA" id="ARBA00004141"/>
    </source>
</evidence>
<dbReference type="AlphaFoldDB" id="A0A5B8USR4"/>
<dbReference type="InterPro" id="IPR050925">
    <property type="entry name" value="Rhomboid_protease_S54"/>
</dbReference>
<evidence type="ECO:0000256" key="6">
    <source>
        <dbReference type="ARBA" id="ARBA00023136"/>
    </source>
</evidence>
<dbReference type="Proteomes" id="UP000321479">
    <property type="component" value="Chromosome"/>
</dbReference>
<keyword evidence="9" id="KW-0645">Protease</keyword>
<comment type="similarity">
    <text evidence="2">Belongs to the peptidase S54 family.</text>
</comment>
<evidence type="ECO:0000256" key="5">
    <source>
        <dbReference type="ARBA" id="ARBA00022989"/>
    </source>
</evidence>
<sequence>MDPTQLLHIAPVACVIFAVTVAVSFIAFSSDWVYENFILHPASVYHGKNLHTLITSGFIHADLMHLFFNMFSFYFFAFTLEGILGHWQFGLLYGLSLVLSDLPTVVRYKDSYNYRSLGASGAISAVIFSYILFDPLAGMGFVFLPGIDIPAVIFGALYLYYCSYASKRQLGNINHDAHLFGAISGIMITIVMRPHVAVDFVHQITLKVQSLLH</sequence>
<dbReference type="KEGG" id="mgin:FRZ54_02435"/>
<dbReference type="Gene3D" id="1.20.1540.10">
    <property type="entry name" value="Rhomboid-like"/>
    <property type="match status" value="1"/>
</dbReference>
<evidence type="ECO:0000256" key="3">
    <source>
        <dbReference type="ARBA" id="ARBA00022692"/>
    </source>
</evidence>
<evidence type="ECO:0000256" key="7">
    <source>
        <dbReference type="SAM" id="Phobius"/>
    </source>
</evidence>
<dbReference type="PANTHER" id="PTHR43731:SF14">
    <property type="entry name" value="PRESENILIN-ASSOCIATED RHOMBOID-LIKE PROTEIN, MITOCHONDRIAL"/>
    <property type="match status" value="1"/>
</dbReference>
<dbReference type="EMBL" id="CP042436">
    <property type="protein sequence ID" value="QEC61486.1"/>
    <property type="molecule type" value="Genomic_DNA"/>
</dbReference>
<evidence type="ECO:0000313" key="9">
    <source>
        <dbReference type="EMBL" id="QEC61486.1"/>
    </source>
</evidence>
<feature type="transmembrane region" description="Helical" evidence="7">
    <location>
        <begin position="6"/>
        <end position="28"/>
    </location>
</feature>
<keyword evidence="3 7" id="KW-0812">Transmembrane</keyword>
<proteinExistence type="inferred from homology"/>
<evidence type="ECO:0000313" key="10">
    <source>
        <dbReference type="Proteomes" id="UP000321479"/>
    </source>
</evidence>
<organism evidence="9 10">
    <name type="scientific">Mucilaginibacter ginsenosidivorans</name>
    <dbReference type="NCBI Taxonomy" id="398053"/>
    <lineage>
        <taxon>Bacteria</taxon>
        <taxon>Pseudomonadati</taxon>
        <taxon>Bacteroidota</taxon>
        <taxon>Sphingobacteriia</taxon>
        <taxon>Sphingobacteriales</taxon>
        <taxon>Sphingobacteriaceae</taxon>
        <taxon>Mucilaginibacter</taxon>
    </lineage>
</organism>
<dbReference type="RefSeq" id="WP_147030063.1">
    <property type="nucleotide sequence ID" value="NZ_CP042436.1"/>
</dbReference>
<feature type="transmembrane region" description="Helical" evidence="7">
    <location>
        <begin position="112"/>
        <end position="133"/>
    </location>
</feature>